<dbReference type="Gene3D" id="1.10.357.10">
    <property type="entry name" value="Tetracycline Repressor, domain 2"/>
    <property type="match status" value="1"/>
</dbReference>
<reference evidence="4 5" key="1">
    <citation type="submission" date="2018-08" db="EMBL/GenBank/DDBJ databases">
        <title>Sequencing the genomes of 1000 actinobacteria strains.</title>
        <authorList>
            <person name="Klenk H.-P."/>
        </authorList>
    </citation>
    <scope>NUCLEOTIDE SEQUENCE [LARGE SCALE GENOMIC DNA]</scope>
    <source>
        <strain evidence="4 5">DSM 22891</strain>
    </source>
</reference>
<dbReference type="InterPro" id="IPR050109">
    <property type="entry name" value="HTH-type_TetR-like_transc_reg"/>
</dbReference>
<evidence type="ECO:0000256" key="2">
    <source>
        <dbReference type="PROSITE-ProRule" id="PRU00335"/>
    </source>
</evidence>
<evidence type="ECO:0000259" key="3">
    <source>
        <dbReference type="PROSITE" id="PS50977"/>
    </source>
</evidence>
<gene>
    <name evidence="4" type="ORF">DFJ64_3165</name>
</gene>
<organism evidence="4 5">
    <name type="scientific">Thermasporomyces composti</name>
    <dbReference type="NCBI Taxonomy" id="696763"/>
    <lineage>
        <taxon>Bacteria</taxon>
        <taxon>Bacillati</taxon>
        <taxon>Actinomycetota</taxon>
        <taxon>Actinomycetes</taxon>
        <taxon>Propionibacteriales</taxon>
        <taxon>Nocardioidaceae</taxon>
        <taxon>Thermasporomyces</taxon>
    </lineage>
</organism>
<dbReference type="Pfam" id="PF00440">
    <property type="entry name" value="TetR_N"/>
    <property type="match status" value="1"/>
</dbReference>
<dbReference type="InterPro" id="IPR041484">
    <property type="entry name" value="TetR_C_25"/>
</dbReference>
<dbReference type="PANTHER" id="PTHR30055">
    <property type="entry name" value="HTH-TYPE TRANSCRIPTIONAL REGULATOR RUTR"/>
    <property type="match status" value="1"/>
</dbReference>
<dbReference type="Proteomes" id="UP000256485">
    <property type="component" value="Unassembled WGS sequence"/>
</dbReference>
<feature type="DNA-binding region" description="H-T-H motif" evidence="2">
    <location>
        <begin position="38"/>
        <end position="57"/>
    </location>
</feature>
<sequence length="223" mass="24545">MFSMMNMRSTSVAEDLTAKARIRDAAVRRYAADGMDAPLRAIAADAGVSPGLIVHHFGSRAGLRQACDEYVLEQIRRTKSSVIGAQHPPGALLSQMAEAEEYAPLVGYVLRCLQAGGKLASDFVEQMVADAIVYIEDGVRSGVIRPSRDPEGRARVLVEMAVGALLLQLPARQEHLDLDELPAWFRSYTERILLPLLELFTEPLFTDRSFLDAYLAARQRSAT</sequence>
<feature type="domain" description="HTH tetR-type" evidence="3">
    <location>
        <begin position="16"/>
        <end position="75"/>
    </location>
</feature>
<keyword evidence="5" id="KW-1185">Reference proteome</keyword>
<dbReference type="GO" id="GO:0000976">
    <property type="term" value="F:transcription cis-regulatory region binding"/>
    <property type="evidence" value="ECO:0007669"/>
    <property type="project" value="TreeGrafter"/>
</dbReference>
<evidence type="ECO:0000256" key="1">
    <source>
        <dbReference type="ARBA" id="ARBA00023125"/>
    </source>
</evidence>
<dbReference type="PROSITE" id="PS50977">
    <property type="entry name" value="HTH_TETR_2"/>
    <property type="match status" value="1"/>
</dbReference>
<dbReference type="GO" id="GO:0003700">
    <property type="term" value="F:DNA-binding transcription factor activity"/>
    <property type="evidence" value="ECO:0007669"/>
    <property type="project" value="TreeGrafter"/>
</dbReference>
<dbReference type="SUPFAM" id="SSF48498">
    <property type="entry name" value="Tetracyclin repressor-like, C-terminal domain"/>
    <property type="match status" value="1"/>
</dbReference>
<proteinExistence type="predicted"/>
<dbReference type="InterPro" id="IPR001647">
    <property type="entry name" value="HTH_TetR"/>
</dbReference>
<dbReference type="Pfam" id="PF17933">
    <property type="entry name" value="TetR_C_25"/>
    <property type="match status" value="1"/>
</dbReference>
<comment type="caution">
    <text evidence="4">The sequence shown here is derived from an EMBL/GenBank/DDBJ whole genome shotgun (WGS) entry which is preliminary data.</text>
</comment>
<dbReference type="InterPro" id="IPR009057">
    <property type="entry name" value="Homeodomain-like_sf"/>
</dbReference>
<dbReference type="EMBL" id="QTUC01000001">
    <property type="protein sequence ID" value="REF37713.1"/>
    <property type="molecule type" value="Genomic_DNA"/>
</dbReference>
<keyword evidence="1 2" id="KW-0238">DNA-binding</keyword>
<protein>
    <submittedName>
        <fullName evidence="4">TetR family transcriptional regulator</fullName>
    </submittedName>
</protein>
<evidence type="ECO:0000313" key="5">
    <source>
        <dbReference type="Proteomes" id="UP000256485"/>
    </source>
</evidence>
<name>A0A3D9VAH7_THECX</name>
<dbReference type="SUPFAM" id="SSF46689">
    <property type="entry name" value="Homeodomain-like"/>
    <property type="match status" value="1"/>
</dbReference>
<dbReference type="PANTHER" id="PTHR30055:SF146">
    <property type="entry name" value="HTH-TYPE TRANSCRIPTIONAL DUAL REGULATOR CECR"/>
    <property type="match status" value="1"/>
</dbReference>
<dbReference type="AlphaFoldDB" id="A0A3D9VAH7"/>
<evidence type="ECO:0000313" key="4">
    <source>
        <dbReference type="EMBL" id="REF37713.1"/>
    </source>
</evidence>
<accession>A0A3D9VAH7</accession>
<dbReference type="InterPro" id="IPR036271">
    <property type="entry name" value="Tet_transcr_reg_TetR-rel_C_sf"/>
</dbReference>